<keyword evidence="5" id="KW-0862">Zinc</keyword>
<evidence type="ECO:0000256" key="5">
    <source>
        <dbReference type="ARBA" id="ARBA00022833"/>
    </source>
</evidence>
<evidence type="ECO:0000256" key="4">
    <source>
        <dbReference type="ARBA" id="ARBA00022771"/>
    </source>
</evidence>
<dbReference type="GO" id="GO:0005634">
    <property type="term" value="C:nucleus"/>
    <property type="evidence" value="ECO:0007669"/>
    <property type="project" value="TreeGrafter"/>
</dbReference>
<dbReference type="AlphaFoldDB" id="A0A8W8JL41"/>
<dbReference type="GO" id="GO:0008270">
    <property type="term" value="F:zinc ion binding"/>
    <property type="evidence" value="ECO:0007669"/>
    <property type="project" value="UniProtKB-KW"/>
</dbReference>
<keyword evidence="3" id="KW-0479">Metal-binding</keyword>
<dbReference type="InterPro" id="IPR001841">
    <property type="entry name" value="Znf_RING"/>
</dbReference>
<dbReference type="SMART" id="SM00184">
    <property type="entry name" value="RING"/>
    <property type="match status" value="1"/>
</dbReference>
<dbReference type="FunFam" id="3.30.40.10:FF:000184">
    <property type="entry name" value="Baculoviral IAP repeat containing 2"/>
    <property type="match status" value="1"/>
</dbReference>
<feature type="compositionally biased region" description="Pro residues" evidence="7">
    <location>
        <begin position="1"/>
        <end position="27"/>
    </location>
</feature>
<dbReference type="PANTHER" id="PTHR10044:SF139">
    <property type="entry name" value="DEATH-ASSOCIATED INHIBITOR OF APOPTOSIS 2"/>
    <property type="match status" value="1"/>
</dbReference>
<evidence type="ECO:0000259" key="8">
    <source>
        <dbReference type="PROSITE" id="PS50089"/>
    </source>
</evidence>
<evidence type="ECO:0000256" key="6">
    <source>
        <dbReference type="PROSITE-ProRule" id="PRU00175"/>
    </source>
</evidence>
<evidence type="ECO:0000313" key="10">
    <source>
        <dbReference type="Proteomes" id="UP000005408"/>
    </source>
</evidence>
<dbReference type="Gene3D" id="1.10.1170.10">
    <property type="entry name" value="Inhibitor Of Apoptosis Protein (2mihbC-IAP-1), Chain A"/>
    <property type="match status" value="1"/>
</dbReference>
<dbReference type="EnsemblMetazoa" id="G19919.2">
    <property type="protein sequence ID" value="G19919.2:cds"/>
    <property type="gene ID" value="G19919"/>
</dbReference>
<evidence type="ECO:0000256" key="2">
    <source>
        <dbReference type="ARBA" id="ARBA00022703"/>
    </source>
</evidence>
<organism evidence="9 10">
    <name type="scientific">Magallana gigas</name>
    <name type="common">Pacific oyster</name>
    <name type="synonym">Crassostrea gigas</name>
    <dbReference type="NCBI Taxonomy" id="29159"/>
    <lineage>
        <taxon>Eukaryota</taxon>
        <taxon>Metazoa</taxon>
        <taxon>Spiralia</taxon>
        <taxon>Lophotrochozoa</taxon>
        <taxon>Mollusca</taxon>
        <taxon>Bivalvia</taxon>
        <taxon>Autobranchia</taxon>
        <taxon>Pteriomorphia</taxon>
        <taxon>Ostreida</taxon>
        <taxon>Ostreoidea</taxon>
        <taxon>Ostreidae</taxon>
        <taxon>Magallana</taxon>
    </lineage>
</organism>
<feature type="compositionally biased region" description="Polar residues" evidence="7">
    <location>
        <begin position="29"/>
        <end position="48"/>
    </location>
</feature>
<dbReference type="Gene3D" id="1.10.533.10">
    <property type="entry name" value="Death Domain, Fas"/>
    <property type="match status" value="1"/>
</dbReference>
<protein>
    <recommendedName>
        <fullName evidence="8">RING-type domain-containing protein</fullName>
    </recommendedName>
</protein>
<keyword evidence="4 6" id="KW-0863">Zinc-finger</keyword>
<dbReference type="Proteomes" id="UP000005408">
    <property type="component" value="Unassembled WGS sequence"/>
</dbReference>
<evidence type="ECO:0000256" key="7">
    <source>
        <dbReference type="SAM" id="MobiDB-lite"/>
    </source>
</evidence>
<accession>A0A8W8JL41</accession>
<keyword evidence="2" id="KW-0053">Apoptosis</keyword>
<reference evidence="9" key="1">
    <citation type="submission" date="2022-08" db="UniProtKB">
        <authorList>
            <consortium name="EnsemblMetazoa"/>
        </authorList>
    </citation>
    <scope>IDENTIFICATION</scope>
    <source>
        <strain evidence="9">05x7-T-G4-1.051#20</strain>
    </source>
</reference>
<dbReference type="PANTHER" id="PTHR10044">
    <property type="entry name" value="INHIBITOR OF APOPTOSIS"/>
    <property type="match status" value="1"/>
</dbReference>
<dbReference type="InterPro" id="IPR050784">
    <property type="entry name" value="IAP"/>
</dbReference>
<feature type="region of interest" description="Disordered" evidence="7">
    <location>
        <begin position="1"/>
        <end position="55"/>
    </location>
</feature>
<feature type="domain" description="RING-type" evidence="8">
    <location>
        <begin position="67"/>
        <end position="102"/>
    </location>
</feature>
<evidence type="ECO:0000256" key="1">
    <source>
        <dbReference type="ARBA" id="ARBA00006672"/>
    </source>
</evidence>
<dbReference type="PROSITE" id="PS50089">
    <property type="entry name" value="ZF_RING_2"/>
    <property type="match status" value="1"/>
</dbReference>
<comment type="similarity">
    <text evidence="1">Belongs to the IAP family.</text>
</comment>
<evidence type="ECO:0000313" key="9">
    <source>
        <dbReference type="EnsemblMetazoa" id="G19919.2:cds"/>
    </source>
</evidence>
<dbReference type="GO" id="GO:0006915">
    <property type="term" value="P:apoptotic process"/>
    <property type="evidence" value="ECO:0007669"/>
    <property type="project" value="UniProtKB-KW"/>
</dbReference>
<dbReference type="FunFam" id="1.10.1170.10:FF:000002">
    <property type="entry name" value="Baculoviral IAP repeat containing 7"/>
    <property type="match status" value="1"/>
</dbReference>
<evidence type="ECO:0000256" key="3">
    <source>
        <dbReference type="ARBA" id="ARBA00022723"/>
    </source>
</evidence>
<name>A0A8W8JL41_MAGGI</name>
<proteinExistence type="inferred from homology"/>
<keyword evidence="10" id="KW-1185">Reference proteome</keyword>
<dbReference type="GO" id="GO:0051726">
    <property type="term" value="P:regulation of cell cycle"/>
    <property type="evidence" value="ECO:0007669"/>
    <property type="project" value="TreeGrafter"/>
</dbReference>
<dbReference type="InterPro" id="IPR011029">
    <property type="entry name" value="DEATH-like_dom_sf"/>
</dbReference>
<sequence length="117" mass="12706">MDIPPDIPPEIPPDIPLDITPPPPDPSPTRINQRTPNSGGTSSNTAVESGSKDLEEENRLLREQKTCKICLDAEVGVVFLPCGHLCCCVMCAPAVRQCPICRAEIRGTVRTFIPFIP</sequence>
<dbReference type="GO" id="GO:0005737">
    <property type="term" value="C:cytoplasm"/>
    <property type="evidence" value="ECO:0007669"/>
    <property type="project" value="TreeGrafter"/>
</dbReference>
<dbReference type="Pfam" id="PF13920">
    <property type="entry name" value="zf-C3HC4_3"/>
    <property type="match status" value="1"/>
</dbReference>
<dbReference type="SUPFAM" id="SSF57850">
    <property type="entry name" value="RING/U-box"/>
    <property type="match status" value="1"/>
</dbReference>